<dbReference type="EMBL" id="BARU01020239">
    <property type="protein sequence ID" value="GAH61222.1"/>
    <property type="molecule type" value="Genomic_DNA"/>
</dbReference>
<gene>
    <name evidence="1" type="ORF">S03H2_33264</name>
</gene>
<evidence type="ECO:0000313" key="1">
    <source>
        <dbReference type="EMBL" id="GAH61222.1"/>
    </source>
</evidence>
<accession>X1GVM7</accession>
<name>X1GVM7_9ZZZZ</name>
<protein>
    <submittedName>
        <fullName evidence="1">Uncharacterized protein</fullName>
    </submittedName>
</protein>
<dbReference type="AlphaFoldDB" id="X1GVM7"/>
<organism evidence="1">
    <name type="scientific">marine sediment metagenome</name>
    <dbReference type="NCBI Taxonomy" id="412755"/>
    <lineage>
        <taxon>unclassified sequences</taxon>
        <taxon>metagenomes</taxon>
        <taxon>ecological metagenomes</taxon>
    </lineage>
</organism>
<reference evidence="1" key="1">
    <citation type="journal article" date="2014" name="Front. Microbiol.">
        <title>High frequency of phylogenetically diverse reductive dehalogenase-homologous genes in deep subseafloor sedimentary metagenomes.</title>
        <authorList>
            <person name="Kawai M."/>
            <person name="Futagami T."/>
            <person name="Toyoda A."/>
            <person name="Takaki Y."/>
            <person name="Nishi S."/>
            <person name="Hori S."/>
            <person name="Arai W."/>
            <person name="Tsubouchi T."/>
            <person name="Morono Y."/>
            <person name="Uchiyama I."/>
            <person name="Ito T."/>
            <person name="Fujiyama A."/>
            <person name="Inagaki F."/>
            <person name="Takami H."/>
        </authorList>
    </citation>
    <scope>NUCLEOTIDE SEQUENCE</scope>
    <source>
        <strain evidence="1">Expedition CK06-06</strain>
    </source>
</reference>
<comment type="caution">
    <text evidence="1">The sequence shown here is derived from an EMBL/GenBank/DDBJ whole genome shotgun (WGS) entry which is preliminary data.</text>
</comment>
<proteinExistence type="predicted"/>
<sequence length="52" mass="5796">MDFDRVIIAKIAKTNFKKKLTFATNHSAFVDVHSGNSFDNFTCRSASISVLT</sequence>